<organism evidence="4 5">
    <name type="scientific">Rhizobium fredii</name>
    <name type="common">Sinorhizobium fredii</name>
    <dbReference type="NCBI Taxonomy" id="380"/>
    <lineage>
        <taxon>Bacteria</taxon>
        <taxon>Pseudomonadati</taxon>
        <taxon>Pseudomonadota</taxon>
        <taxon>Alphaproteobacteria</taxon>
        <taxon>Hyphomicrobiales</taxon>
        <taxon>Rhizobiaceae</taxon>
        <taxon>Sinorhizobium/Ensifer group</taxon>
        <taxon>Sinorhizobium</taxon>
    </lineage>
</organism>
<dbReference type="SUPFAM" id="SSF50129">
    <property type="entry name" value="GroES-like"/>
    <property type="match status" value="1"/>
</dbReference>
<dbReference type="CDD" id="cd05286">
    <property type="entry name" value="QOR2"/>
    <property type="match status" value="1"/>
</dbReference>
<dbReference type="SUPFAM" id="SSF51735">
    <property type="entry name" value="NAD(P)-binding Rossmann-fold domains"/>
    <property type="match status" value="1"/>
</dbReference>
<dbReference type="GO" id="GO:0003960">
    <property type="term" value="F:quinone reductase (NADPH) activity"/>
    <property type="evidence" value="ECO:0007669"/>
    <property type="project" value="InterPro"/>
</dbReference>
<dbReference type="InterPro" id="IPR013149">
    <property type="entry name" value="ADH-like_C"/>
</dbReference>
<dbReference type="Pfam" id="PF00107">
    <property type="entry name" value="ADH_zinc_N"/>
    <property type="match status" value="1"/>
</dbReference>
<evidence type="ECO:0000259" key="3">
    <source>
        <dbReference type="SMART" id="SM00829"/>
    </source>
</evidence>
<name>A0A2A6LVX3_RHIFR</name>
<dbReference type="GO" id="GO:0005829">
    <property type="term" value="C:cytosol"/>
    <property type="evidence" value="ECO:0007669"/>
    <property type="project" value="TreeGrafter"/>
</dbReference>
<dbReference type="Pfam" id="PF08240">
    <property type="entry name" value="ADH_N"/>
    <property type="match status" value="1"/>
</dbReference>
<gene>
    <name evidence="4" type="ORF">CO661_17695</name>
</gene>
<dbReference type="PANTHER" id="PTHR48106:SF13">
    <property type="entry name" value="QUINONE OXIDOREDUCTASE-RELATED"/>
    <property type="match status" value="1"/>
</dbReference>
<dbReference type="PANTHER" id="PTHR48106">
    <property type="entry name" value="QUINONE OXIDOREDUCTASE PIG3-RELATED"/>
    <property type="match status" value="1"/>
</dbReference>
<dbReference type="InterPro" id="IPR047618">
    <property type="entry name" value="QOR-like"/>
</dbReference>
<evidence type="ECO:0000313" key="5">
    <source>
        <dbReference type="Proteomes" id="UP000220353"/>
    </source>
</evidence>
<dbReference type="InterPro" id="IPR011032">
    <property type="entry name" value="GroES-like_sf"/>
</dbReference>
<sequence>MAGGRGEGSCIGQGEEELQVVPVHVAFHFRKIGLRKGFSTTAKMQAILAETLRERTMTAETEAFRFSEFGAPAVLRWRTQALPDPATGEIQIRHLAIGVNYIDIYHRRGVFAAPLALPTGLGVEGVGVVTALGDGVTGLVLGQRVAYVGGPPGAYAAHRNLPAARALVLPERLDSTEVAALIFKGLTVEYLIHRCVPVARGDTVLFHAAAGGVGSIACQWLHQIGATVIGTVSSAEKAEIARANGCDHAIIYTQEDFQARVAELTGGKGVDVVYDSVGSETFTKSLDCLRPRGTLVSFGETSGPIPPLKVASLGAKGSLYVTRPSIAHYTANRTEYEAAAKNLFASMEAGMVRASRVATYSLRDACRAHEDLEARRTTGSVVLLP</sequence>
<dbReference type="InterPro" id="IPR020843">
    <property type="entry name" value="ER"/>
</dbReference>
<reference evidence="4 5" key="1">
    <citation type="submission" date="2017-09" db="EMBL/GenBank/DDBJ databases">
        <title>Comparative genomics of rhizobia isolated from Phaseolus vulgaris in China.</title>
        <authorList>
            <person name="Tong W."/>
        </authorList>
    </citation>
    <scope>NUCLEOTIDE SEQUENCE [LARGE SCALE GENOMIC DNA]</scope>
    <source>
        <strain evidence="4 5">PCH1</strain>
    </source>
</reference>
<evidence type="ECO:0000256" key="2">
    <source>
        <dbReference type="ARBA" id="ARBA00023002"/>
    </source>
</evidence>
<dbReference type="Proteomes" id="UP000220353">
    <property type="component" value="Unassembled WGS sequence"/>
</dbReference>
<feature type="domain" description="Enoyl reductase (ER)" evidence="3">
    <location>
        <begin position="70"/>
        <end position="383"/>
    </location>
</feature>
<dbReference type="EMBL" id="NWTC01000013">
    <property type="protein sequence ID" value="PDT46440.1"/>
    <property type="molecule type" value="Genomic_DNA"/>
</dbReference>
<dbReference type="GO" id="GO:0070402">
    <property type="term" value="F:NADPH binding"/>
    <property type="evidence" value="ECO:0007669"/>
    <property type="project" value="TreeGrafter"/>
</dbReference>
<dbReference type="FunFam" id="3.40.50.720:FF:000053">
    <property type="entry name" value="Quinone oxidoreductase 1"/>
    <property type="match status" value="1"/>
</dbReference>
<dbReference type="AlphaFoldDB" id="A0A2A6LVX3"/>
<dbReference type="SMART" id="SM00829">
    <property type="entry name" value="PKS_ER"/>
    <property type="match status" value="1"/>
</dbReference>
<evidence type="ECO:0000256" key="1">
    <source>
        <dbReference type="ARBA" id="ARBA00022857"/>
    </source>
</evidence>
<keyword evidence="2" id="KW-0560">Oxidoreductase</keyword>
<accession>A0A2A6LVX3</accession>
<comment type="caution">
    <text evidence="4">The sequence shown here is derived from an EMBL/GenBank/DDBJ whole genome shotgun (WGS) entry which is preliminary data.</text>
</comment>
<dbReference type="Gene3D" id="3.40.50.720">
    <property type="entry name" value="NAD(P)-binding Rossmann-like Domain"/>
    <property type="match status" value="1"/>
</dbReference>
<protein>
    <submittedName>
        <fullName evidence="4">Quinone oxidoreductase</fullName>
    </submittedName>
</protein>
<proteinExistence type="predicted"/>
<keyword evidence="1" id="KW-0521">NADP</keyword>
<dbReference type="Gene3D" id="3.90.180.10">
    <property type="entry name" value="Medium-chain alcohol dehydrogenases, catalytic domain"/>
    <property type="match status" value="1"/>
</dbReference>
<dbReference type="GO" id="GO:0035925">
    <property type="term" value="F:mRNA 3'-UTR AU-rich region binding"/>
    <property type="evidence" value="ECO:0007669"/>
    <property type="project" value="TreeGrafter"/>
</dbReference>
<dbReference type="InterPro" id="IPR013154">
    <property type="entry name" value="ADH-like_N"/>
</dbReference>
<evidence type="ECO:0000313" key="4">
    <source>
        <dbReference type="EMBL" id="PDT46440.1"/>
    </source>
</evidence>
<dbReference type="InterPro" id="IPR036291">
    <property type="entry name" value="NAD(P)-bd_dom_sf"/>
</dbReference>